<dbReference type="InterPro" id="IPR013783">
    <property type="entry name" value="Ig-like_fold"/>
</dbReference>
<keyword evidence="8" id="KW-0732">Signal</keyword>
<dbReference type="InterPro" id="IPR008965">
    <property type="entry name" value="CBM2/CBM3_carb-bd_dom_sf"/>
</dbReference>
<dbReference type="Gene3D" id="1.50.10.10">
    <property type="match status" value="1"/>
</dbReference>
<dbReference type="SUPFAM" id="SSF49785">
    <property type="entry name" value="Galactose-binding domain-like"/>
    <property type="match status" value="2"/>
</dbReference>
<feature type="active site" evidence="6">
    <location>
        <position position="838"/>
    </location>
</feature>
<evidence type="ECO:0000256" key="3">
    <source>
        <dbReference type="ARBA" id="ARBA00023277"/>
    </source>
</evidence>
<evidence type="ECO:0000256" key="7">
    <source>
        <dbReference type="PROSITE-ProRule" id="PRU10060"/>
    </source>
</evidence>
<accession>A0ABU7SP22</accession>
<reference evidence="10 11" key="1">
    <citation type="submission" date="2024-01" db="EMBL/GenBank/DDBJ databases">
        <title>Genome insights into Plantactinospora veratri sp. nov.</title>
        <authorList>
            <person name="Wang L."/>
        </authorList>
    </citation>
    <scope>NUCLEOTIDE SEQUENCE [LARGE SCALE GENOMIC DNA]</scope>
    <source>
        <strain evidence="10 11">NEAU-FHS4</strain>
    </source>
</reference>
<dbReference type="Pfam" id="PF00553">
    <property type="entry name" value="CBM_2"/>
    <property type="match status" value="1"/>
</dbReference>
<name>A0ABU7SP22_9ACTN</name>
<evidence type="ECO:0000259" key="9">
    <source>
        <dbReference type="PROSITE" id="PS51173"/>
    </source>
</evidence>
<dbReference type="SUPFAM" id="SSF81296">
    <property type="entry name" value="E set domains"/>
    <property type="match status" value="1"/>
</dbReference>
<dbReference type="InterPro" id="IPR001701">
    <property type="entry name" value="Glyco_hydro_9"/>
</dbReference>
<dbReference type="EC" id="3.2.1.4" evidence="8"/>
<keyword evidence="4 6" id="KW-0326">Glycosidase</keyword>
<dbReference type="Gene3D" id="2.60.40.290">
    <property type="match status" value="1"/>
</dbReference>
<dbReference type="PROSITE" id="PS00698">
    <property type="entry name" value="GH9_3"/>
    <property type="match status" value="1"/>
</dbReference>
<comment type="similarity">
    <text evidence="1 6 8">Belongs to the glycosyl hydrolase 9 (cellulase E) family.</text>
</comment>
<dbReference type="InterPro" id="IPR012291">
    <property type="entry name" value="CBM2_carb-bd_dom_sf"/>
</dbReference>
<keyword evidence="11" id="KW-1185">Reference proteome</keyword>
<dbReference type="SMART" id="SM00637">
    <property type="entry name" value="CBD_II"/>
    <property type="match status" value="1"/>
</dbReference>
<feature type="chain" id="PRO_5044973274" description="Endoglucanase" evidence="8">
    <location>
        <begin position="35"/>
        <end position="1030"/>
    </location>
</feature>
<evidence type="ECO:0000256" key="6">
    <source>
        <dbReference type="PROSITE-ProRule" id="PRU10059"/>
    </source>
</evidence>
<dbReference type="PROSITE" id="PS51173">
    <property type="entry name" value="CBM2"/>
    <property type="match status" value="1"/>
</dbReference>
<feature type="active site" evidence="7">
    <location>
        <position position="895"/>
    </location>
</feature>
<evidence type="ECO:0000256" key="4">
    <source>
        <dbReference type="ARBA" id="ARBA00023295"/>
    </source>
</evidence>
<protein>
    <recommendedName>
        <fullName evidence="8">Endoglucanase</fullName>
        <ecNumber evidence="8">3.2.1.4</ecNumber>
    </recommendedName>
</protein>
<dbReference type="SUPFAM" id="SSF49384">
    <property type="entry name" value="Carbohydrate-binding domain"/>
    <property type="match status" value="1"/>
</dbReference>
<evidence type="ECO:0000256" key="2">
    <source>
        <dbReference type="ARBA" id="ARBA00022801"/>
    </source>
</evidence>
<feature type="domain" description="CBM2" evidence="9">
    <location>
        <begin position="919"/>
        <end position="1030"/>
    </location>
</feature>
<dbReference type="Gene3D" id="2.60.120.260">
    <property type="entry name" value="Galactose-binding domain-like"/>
    <property type="match status" value="2"/>
</dbReference>
<dbReference type="InterPro" id="IPR008928">
    <property type="entry name" value="6-hairpin_glycosidase_sf"/>
</dbReference>
<comment type="catalytic activity">
    <reaction evidence="8">
        <text>Endohydrolysis of (1-&gt;4)-beta-D-glucosidic linkages in cellulose, lichenin and cereal beta-D-glucans.</text>
        <dbReference type="EC" id="3.2.1.4"/>
    </reaction>
</comment>
<gene>
    <name evidence="10" type="ORF">V1634_33245</name>
</gene>
<comment type="caution">
    <text evidence="10">The sequence shown here is derived from an EMBL/GenBank/DDBJ whole genome shotgun (WGS) entry which is preliminary data.</text>
</comment>
<dbReference type="SUPFAM" id="SSF48208">
    <property type="entry name" value="Six-hairpin glycosidases"/>
    <property type="match status" value="1"/>
</dbReference>
<dbReference type="InterPro" id="IPR008979">
    <property type="entry name" value="Galactose-bd-like_sf"/>
</dbReference>
<dbReference type="Pfam" id="PF00759">
    <property type="entry name" value="Glyco_hydro_9"/>
    <property type="match status" value="1"/>
</dbReference>
<dbReference type="CDD" id="cd02850">
    <property type="entry name" value="E_set_Cellulase_N"/>
    <property type="match status" value="1"/>
</dbReference>
<dbReference type="InterPro" id="IPR018221">
    <property type="entry name" value="Glyco_hydro_9_His_AS"/>
</dbReference>
<dbReference type="GO" id="GO:0016787">
    <property type="term" value="F:hydrolase activity"/>
    <property type="evidence" value="ECO:0007669"/>
    <property type="project" value="UniProtKB-KW"/>
</dbReference>
<keyword evidence="3 6" id="KW-0119">Carbohydrate metabolism</keyword>
<dbReference type="Pfam" id="PF02018">
    <property type="entry name" value="CBM_4_9"/>
    <property type="match status" value="2"/>
</dbReference>
<evidence type="ECO:0000256" key="8">
    <source>
        <dbReference type="RuleBase" id="RU361166"/>
    </source>
</evidence>
<keyword evidence="5 6" id="KW-0624">Polysaccharide degradation</keyword>
<evidence type="ECO:0000256" key="1">
    <source>
        <dbReference type="ARBA" id="ARBA00007072"/>
    </source>
</evidence>
<dbReference type="InterPro" id="IPR033126">
    <property type="entry name" value="Glyco_hydro_9_Asp/Glu_AS"/>
</dbReference>
<organism evidence="10 11">
    <name type="scientific">Plantactinospora veratri</name>
    <dbReference type="NCBI Taxonomy" id="1436122"/>
    <lineage>
        <taxon>Bacteria</taxon>
        <taxon>Bacillati</taxon>
        <taxon>Actinomycetota</taxon>
        <taxon>Actinomycetes</taxon>
        <taxon>Micromonosporales</taxon>
        <taxon>Micromonosporaceae</taxon>
        <taxon>Plantactinospora</taxon>
    </lineage>
</organism>
<dbReference type="InterPro" id="IPR014756">
    <property type="entry name" value="Ig_E-set"/>
</dbReference>
<evidence type="ECO:0000313" key="11">
    <source>
        <dbReference type="Proteomes" id="UP001339911"/>
    </source>
</evidence>
<dbReference type="EMBL" id="JAZGQL010000037">
    <property type="protein sequence ID" value="MEE6311703.1"/>
    <property type="molecule type" value="Genomic_DNA"/>
</dbReference>
<proteinExistence type="inferred from homology"/>
<keyword evidence="8" id="KW-0136">Cellulose degradation</keyword>
<evidence type="ECO:0000313" key="10">
    <source>
        <dbReference type="EMBL" id="MEE6311703.1"/>
    </source>
</evidence>
<sequence length="1030" mass="107988">MLQPRHRHRRSSRAVTLLATAALLLTGTATGAQARPDGSTGTLAPTEHIVNGTFTDSTAPWWSTANLTLSATDGQLCTEVPGGLANPWDASLGHNTIPLGDGASYALRFRASASAPVTVKANVQLNEEPYTTVFSRDVALDATAEEFGYEFTGTLDSANGTLTFQLGGAAEAYTFCLDDVSLSSDADTGPPPGGAEQLTNGDFANGTTGWYSYGTTSTGVTDGRLCSAVPTGLANPWDGGVGQNDVTLVNGESYTLSFDASATPGATVRVAVQLGVDPYTSFFAEDVTFGAEAQHVERTFTATADTEVAQVAFQVGGNAEAFTFCLDNASLLGGEEEPPYVPDTGPRVRVNQVGYLPAGPKNATIVTEATEPLGWELKSAAGAVVASGRSTPRGVDQASAQNVHTVDFSAYRTPGTGYTLSADGQTSHPFDISADVWKQLRSDSLQFFYIQRSGIAIDGDLVGEEYARPAGHLGVAPNKGDTDVPCQPGVCDYRLDVRGGWYDAGDHGKYVVNGGIATYQLLNAFERTKTAPTAGGGAALGDGTLRLPERDNDVPDILDEARWELEFLLRMQVPAGKPLAGMAHHKIHDQNWTGLPLQPEDDPELRELHPPSTAATLNLAATAAQCARLFAPYDAAFAQRCRTAASTAYAAAKANPTRYADPADGNGGGSYADGDVSDEFYWAAAELYLSTGEASYLADLTGSQHHTDDEAVFGAHGFGWGSTAALGRLDLATVPSGLPAADRDRVRASVVAAADRYLATAQGQAYGLPMPGTPNSYFWGANSNIINNAVVLATAFDLTGQAKYRDGAVQGMDYIFGRNALNQSYVTGWGEKASKNQHSRIFGNQSDESLPNPPAGSIAGGANASLDDPFAKELLEGCAPMFCYVDDIASYATNEVAINWNSALAWIASFLADQGGSTSVPAGSGCRVTYVNHGVWAEGGGFTGQATITNTGTTPINGWTLSFAFNGDQKIREAWMAKVTQTGARVTARNESYNSRIAPGASQMFGFNATTAGGPNPNPVLFTVNGLPCS</sequence>
<evidence type="ECO:0000256" key="5">
    <source>
        <dbReference type="ARBA" id="ARBA00023326"/>
    </source>
</evidence>
<dbReference type="RefSeq" id="WP_331211594.1">
    <property type="nucleotide sequence ID" value="NZ_JAZGQL010000037.1"/>
</dbReference>
<dbReference type="PROSITE" id="PS00592">
    <property type="entry name" value="GH9_2"/>
    <property type="match status" value="1"/>
</dbReference>
<feature type="signal peptide" evidence="8">
    <location>
        <begin position="1"/>
        <end position="34"/>
    </location>
</feature>
<dbReference type="Pfam" id="PF02927">
    <property type="entry name" value="CelD_N"/>
    <property type="match status" value="1"/>
</dbReference>
<dbReference type="InterPro" id="IPR012341">
    <property type="entry name" value="6hp_glycosidase-like_sf"/>
</dbReference>
<dbReference type="PANTHER" id="PTHR22298">
    <property type="entry name" value="ENDO-1,4-BETA-GLUCANASE"/>
    <property type="match status" value="1"/>
</dbReference>
<dbReference type="Gene3D" id="2.60.40.10">
    <property type="entry name" value="Immunoglobulins"/>
    <property type="match status" value="1"/>
</dbReference>
<keyword evidence="2 6" id="KW-0378">Hydrolase</keyword>
<dbReference type="InterPro" id="IPR003305">
    <property type="entry name" value="CenC_carb-bd"/>
</dbReference>
<dbReference type="Proteomes" id="UP001339911">
    <property type="component" value="Unassembled WGS sequence"/>
</dbReference>
<feature type="active site" evidence="7">
    <location>
        <position position="886"/>
    </location>
</feature>
<dbReference type="InterPro" id="IPR004197">
    <property type="entry name" value="Cellulase_Ig-like"/>
</dbReference>
<dbReference type="InterPro" id="IPR001919">
    <property type="entry name" value="CBD2"/>
</dbReference>